<dbReference type="InterPro" id="IPR001077">
    <property type="entry name" value="COMT_C"/>
</dbReference>
<dbReference type="InterPro" id="IPR016461">
    <property type="entry name" value="COMT-like"/>
</dbReference>
<dbReference type="PANTHER" id="PTHR43712:SF2">
    <property type="entry name" value="O-METHYLTRANSFERASE CICE"/>
    <property type="match status" value="1"/>
</dbReference>
<evidence type="ECO:0000259" key="4">
    <source>
        <dbReference type="Pfam" id="PF00891"/>
    </source>
</evidence>
<name>A0A0C3CT81_OIDMZ</name>
<dbReference type="Proteomes" id="UP000054321">
    <property type="component" value="Unassembled WGS sequence"/>
</dbReference>
<evidence type="ECO:0000313" key="6">
    <source>
        <dbReference type="EMBL" id="KIM92892.1"/>
    </source>
</evidence>
<feature type="domain" description="O-methyltransferase dimerisation" evidence="5">
    <location>
        <begin position="87"/>
        <end position="167"/>
    </location>
</feature>
<keyword evidence="2" id="KW-0808">Transferase</keyword>
<dbReference type="Pfam" id="PF08100">
    <property type="entry name" value="Dimerisation"/>
    <property type="match status" value="1"/>
</dbReference>
<reference evidence="7" key="2">
    <citation type="submission" date="2015-01" db="EMBL/GenBank/DDBJ databases">
        <title>Evolutionary Origins and Diversification of the Mycorrhizal Mutualists.</title>
        <authorList>
            <consortium name="DOE Joint Genome Institute"/>
            <consortium name="Mycorrhizal Genomics Consortium"/>
            <person name="Kohler A."/>
            <person name="Kuo A."/>
            <person name="Nagy L.G."/>
            <person name="Floudas D."/>
            <person name="Copeland A."/>
            <person name="Barry K.W."/>
            <person name="Cichocki N."/>
            <person name="Veneault-Fourrey C."/>
            <person name="LaButti K."/>
            <person name="Lindquist E.A."/>
            <person name="Lipzen A."/>
            <person name="Lundell T."/>
            <person name="Morin E."/>
            <person name="Murat C."/>
            <person name="Riley R."/>
            <person name="Ohm R."/>
            <person name="Sun H."/>
            <person name="Tunlid A."/>
            <person name="Henrissat B."/>
            <person name="Grigoriev I.V."/>
            <person name="Hibbett D.S."/>
            <person name="Martin F."/>
        </authorList>
    </citation>
    <scope>NUCLEOTIDE SEQUENCE [LARGE SCALE GENOMIC DNA]</scope>
    <source>
        <strain evidence="7">Zn</strain>
    </source>
</reference>
<dbReference type="SUPFAM" id="SSF53335">
    <property type="entry name" value="S-adenosyl-L-methionine-dependent methyltransferases"/>
    <property type="match status" value="1"/>
</dbReference>
<sequence length="484" mass="53221">MSRQAKSLTDATQLLQTVDLLSKAVNVIVSEWAKESELLEGAAAAGPPTSATQILPSHELYDAQRTILAATGKLTELVQEPSVRILEVATQFQESRALYIAAERHVPDLLVAKDKAGGTPLSEISDKAKIESRKLSRILRYLTSIGIFKQTGPDTFANNTVSKALVSNEPLRAYVQLVNSEAFSASDRLPRNLLHPETGPSYDVTKTAWQDAVQTTNSRWDWIEERVEQDKLLDSGGHYPGIPSVVIEPEQKGEDGLVARPEFAIMGLAMIGGGRVFGSAHVHAIDFPWASLGKSLVVDVGGGVGGFPLQLSRTYPDLRFEVQDRGPVIKQGLEHVWPKENPDALKNGRIKFTEHSFFEKNPTEGADIYILRLVLHDWSDDYAIKILKGVKESMAANSRLLIIEQVMNTTLGSPELQSAPAPLPANYGYHARFSHSRDITMMASINGIERTPDEFKVLLDAAGLNIKQIWNIRSQMSLIEAALQ</sequence>
<dbReference type="InParanoid" id="A0A0C3CT81"/>
<reference evidence="6 7" key="1">
    <citation type="submission" date="2014-04" db="EMBL/GenBank/DDBJ databases">
        <authorList>
            <consortium name="DOE Joint Genome Institute"/>
            <person name="Kuo A."/>
            <person name="Martino E."/>
            <person name="Perotto S."/>
            <person name="Kohler A."/>
            <person name="Nagy L.G."/>
            <person name="Floudas D."/>
            <person name="Copeland A."/>
            <person name="Barry K.W."/>
            <person name="Cichocki N."/>
            <person name="Veneault-Fourrey C."/>
            <person name="LaButti K."/>
            <person name="Lindquist E.A."/>
            <person name="Lipzen A."/>
            <person name="Lundell T."/>
            <person name="Morin E."/>
            <person name="Murat C."/>
            <person name="Sun H."/>
            <person name="Tunlid A."/>
            <person name="Henrissat B."/>
            <person name="Grigoriev I.V."/>
            <person name="Hibbett D.S."/>
            <person name="Martin F."/>
            <person name="Nordberg H.P."/>
            <person name="Cantor M.N."/>
            <person name="Hua S.X."/>
        </authorList>
    </citation>
    <scope>NUCLEOTIDE SEQUENCE [LARGE SCALE GENOMIC DNA]</scope>
    <source>
        <strain evidence="6 7">Zn</strain>
    </source>
</reference>
<dbReference type="InterPro" id="IPR036388">
    <property type="entry name" value="WH-like_DNA-bd_sf"/>
</dbReference>
<dbReference type="GO" id="GO:0008171">
    <property type="term" value="F:O-methyltransferase activity"/>
    <property type="evidence" value="ECO:0007669"/>
    <property type="project" value="InterPro"/>
</dbReference>
<keyword evidence="7" id="KW-1185">Reference proteome</keyword>
<dbReference type="GO" id="GO:0032259">
    <property type="term" value="P:methylation"/>
    <property type="evidence" value="ECO:0007669"/>
    <property type="project" value="UniProtKB-KW"/>
</dbReference>
<dbReference type="GO" id="GO:0046983">
    <property type="term" value="F:protein dimerization activity"/>
    <property type="evidence" value="ECO:0007669"/>
    <property type="project" value="InterPro"/>
</dbReference>
<keyword evidence="3" id="KW-0949">S-adenosyl-L-methionine</keyword>
<dbReference type="STRING" id="913774.A0A0C3CT81"/>
<dbReference type="InterPro" id="IPR036390">
    <property type="entry name" value="WH_DNA-bd_sf"/>
</dbReference>
<dbReference type="EMBL" id="KN832903">
    <property type="protein sequence ID" value="KIM92892.1"/>
    <property type="molecule type" value="Genomic_DNA"/>
</dbReference>
<proteinExistence type="predicted"/>
<protein>
    <submittedName>
        <fullName evidence="6">Uncharacterized protein</fullName>
    </submittedName>
</protein>
<evidence type="ECO:0000256" key="3">
    <source>
        <dbReference type="ARBA" id="ARBA00022691"/>
    </source>
</evidence>
<evidence type="ECO:0000256" key="1">
    <source>
        <dbReference type="ARBA" id="ARBA00022603"/>
    </source>
</evidence>
<feature type="domain" description="O-methyltransferase C-terminal" evidence="4">
    <location>
        <begin position="295"/>
        <end position="464"/>
    </location>
</feature>
<dbReference type="OrthoDB" id="2410195at2759"/>
<dbReference type="PROSITE" id="PS51683">
    <property type="entry name" value="SAM_OMT_II"/>
    <property type="match status" value="1"/>
</dbReference>
<dbReference type="InterPro" id="IPR012967">
    <property type="entry name" value="COMT_dimerisation"/>
</dbReference>
<evidence type="ECO:0000313" key="7">
    <source>
        <dbReference type="Proteomes" id="UP000054321"/>
    </source>
</evidence>
<dbReference type="Gene3D" id="1.10.10.10">
    <property type="entry name" value="Winged helix-like DNA-binding domain superfamily/Winged helix DNA-binding domain"/>
    <property type="match status" value="1"/>
</dbReference>
<dbReference type="Gene3D" id="3.40.50.150">
    <property type="entry name" value="Vaccinia Virus protein VP39"/>
    <property type="match status" value="1"/>
</dbReference>
<dbReference type="PANTHER" id="PTHR43712">
    <property type="entry name" value="PUTATIVE (AFU_ORTHOLOGUE AFUA_4G14580)-RELATED"/>
    <property type="match status" value="1"/>
</dbReference>
<accession>A0A0C3CT81</accession>
<dbReference type="InterPro" id="IPR029063">
    <property type="entry name" value="SAM-dependent_MTases_sf"/>
</dbReference>
<keyword evidence="1" id="KW-0489">Methyltransferase</keyword>
<evidence type="ECO:0000256" key="2">
    <source>
        <dbReference type="ARBA" id="ARBA00022679"/>
    </source>
</evidence>
<organism evidence="6 7">
    <name type="scientific">Oidiodendron maius (strain Zn)</name>
    <dbReference type="NCBI Taxonomy" id="913774"/>
    <lineage>
        <taxon>Eukaryota</taxon>
        <taxon>Fungi</taxon>
        <taxon>Dikarya</taxon>
        <taxon>Ascomycota</taxon>
        <taxon>Pezizomycotina</taxon>
        <taxon>Leotiomycetes</taxon>
        <taxon>Leotiomycetes incertae sedis</taxon>
        <taxon>Myxotrichaceae</taxon>
        <taxon>Oidiodendron</taxon>
    </lineage>
</organism>
<dbReference type="Pfam" id="PF00891">
    <property type="entry name" value="Methyltransf_2"/>
    <property type="match status" value="1"/>
</dbReference>
<evidence type="ECO:0000259" key="5">
    <source>
        <dbReference type="Pfam" id="PF08100"/>
    </source>
</evidence>
<dbReference type="HOGENOM" id="CLU_005533_0_1_1"/>
<dbReference type="AlphaFoldDB" id="A0A0C3CT81"/>
<dbReference type="SUPFAM" id="SSF46785">
    <property type="entry name" value="Winged helix' DNA-binding domain"/>
    <property type="match status" value="1"/>
</dbReference>
<gene>
    <name evidence="6" type="ORF">OIDMADRAFT_138794</name>
</gene>